<dbReference type="EMBL" id="MK217824">
    <property type="protein sequence ID" value="QGA73632.1"/>
    <property type="molecule type" value="Genomic_DNA"/>
</dbReference>
<dbReference type="GO" id="GO:0006412">
    <property type="term" value="P:translation"/>
    <property type="evidence" value="ECO:0007669"/>
    <property type="project" value="UniProtKB-UniRule"/>
</dbReference>
<dbReference type="InterPro" id="IPR002583">
    <property type="entry name" value="Ribosomal_bS20"/>
</dbReference>
<organism evidence="7">
    <name type="scientific">Fragilariopsis cylindrus</name>
    <dbReference type="NCBI Taxonomy" id="186039"/>
    <lineage>
        <taxon>Eukaryota</taxon>
        <taxon>Sar</taxon>
        <taxon>Stramenopiles</taxon>
        <taxon>Ochrophyta</taxon>
        <taxon>Bacillariophyta</taxon>
        <taxon>Bacillariophyceae</taxon>
        <taxon>Bacillariophycidae</taxon>
        <taxon>Bacillariales</taxon>
        <taxon>Bacillariaceae</taxon>
        <taxon>Fragilariopsis</taxon>
    </lineage>
</organism>
<dbReference type="RefSeq" id="YP_009711927.1">
    <property type="nucleotide sequence ID" value="NC_045244.1"/>
</dbReference>
<dbReference type="Gene3D" id="1.20.58.110">
    <property type="entry name" value="Ribosomal protein S20"/>
    <property type="match status" value="1"/>
</dbReference>
<name>A0A5Q0U088_9STRA</name>
<evidence type="ECO:0000256" key="2">
    <source>
        <dbReference type="ARBA" id="ARBA00022730"/>
    </source>
</evidence>
<comment type="similarity">
    <text evidence="1 6">Belongs to the bacterial ribosomal protein bS20 family.</text>
</comment>
<keyword evidence="4 6" id="KW-0689">Ribosomal protein</keyword>
<evidence type="ECO:0000313" key="7">
    <source>
        <dbReference type="EMBL" id="QGA73632.1"/>
    </source>
</evidence>
<dbReference type="GO" id="GO:0015935">
    <property type="term" value="C:small ribosomal subunit"/>
    <property type="evidence" value="ECO:0007669"/>
    <property type="project" value="TreeGrafter"/>
</dbReference>
<dbReference type="PANTHER" id="PTHR33398:SF1">
    <property type="entry name" value="SMALL RIBOSOMAL SUBUNIT PROTEIN BS20C"/>
    <property type="match status" value="1"/>
</dbReference>
<keyword evidence="7" id="KW-0150">Chloroplast</keyword>
<dbReference type="GO" id="GO:0070181">
    <property type="term" value="F:small ribosomal subunit rRNA binding"/>
    <property type="evidence" value="ECO:0007669"/>
    <property type="project" value="TreeGrafter"/>
</dbReference>
<protein>
    <recommendedName>
        <fullName evidence="6">Small ribosomal subunit protein bS20c</fullName>
    </recommendedName>
</protein>
<evidence type="ECO:0000256" key="6">
    <source>
        <dbReference type="HAMAP-Rule" id="MF_00500"/>
    </source>
</evidence>
<dbReference type="HAMAP" id="MF_00500">
    <property type="entry name" value="Ribosomal_bS20"/>
    <property type="match status" value="1"/>
</dbReference>
<proteinExistence type="inferred from homology"/>
<evidence type="ECO:0000256" key="1">
    <source>
        <dbReference type="ARBA" id="ARBA00007634"/>
    </source>
</evidence>
<evidence type="ECO:0000256" key="4">
    <source>
        <dbReference type="ARBA" id="ARBA00022980"/>
    </source>
</evidence>
<keyword evidence="3 6" id="KW-0694">RNA-binding</keyword>
<dbReference type="NCBIfam" id="TIGR00029">
    <property type="entry name" value="S20"/>
    <property type="match status" value="1"/>
</dbReference>
<dbReference type="GO" id="GO:0003735">
    <property type="term" value="F:structural constituent of ribosome"/>
    <property type="evidence" value="ECO:0007669"/>
    <property type="project" value="InterPro"/>
</dbReference>
<dbReference type="AlphaFoldDB" id="A0A5Q0U088"/>
<comment type="function">
    <text evidence="6">Binds directly to 16S ribosomal RNA.</text>
</comment>
<dbReference type="GeneID" id="42889532"/>
<dbReference type="InterPro" id="IPR036510">
    <property type="entry name" value="Ribosomal_bS20_sf"/>
</dbReference>
<dbReference type="Pfam" id="PF01649">
    <property type="entry name" value="Ribosomal_S20p"/>
    <property type="match status" value="1"/>
</dbReference>
<accession>A0A5Q0U088</accession>
<reference evidence="7" key="1">
    <citation type="journal article" date="2019" name="Mitochondrial DNA Part B Resour">
        <title>Characterization of the complete plastid genome of Fragilariopsis cylindrus.</title>
        <authorList>
            <person name="Zheng Z."/>
            <person name="Chen H."/>
            <person name="Du N."/>
        </authorList>
    </citation>
    <scope>NUCLEOTIDE SEQUENCE</scope>
</reference>
<evidence type="ECO:0000256" key="5">
    <source>
        <dbReference type="ARBA" id="ARBA00023274"/>
    </source>
</evidence>
<keyword evidence="5 6" id="KW-0687">Ribonucleoprotein</keyword>
<gene>
    <name evidence="6 7" type="primary">rps20</name>
</gene>
<evidence type="ECO:0000256" key="3">
    <source>
        <dbReference type="ARBA" id="ARBA00022884"/>
    </source>
</evidence>
<sequence>MANNKSAVKRIKINKRNRISNRYYKTSVRTLTKLFFKNLKLSKEDQTTESKEKLRTILNSIYSFLDKGTKKNVFHKNTAARQKARLASHLATYSKTTT</sequence>
<keyword evidence="7" id="KW-0934">Plastid</keyword>
<dbReference type="GO" id="GO:0009507">
    <property type="term" value="C:chloroplast"/>
    <property type="evidence" value="ECO:0007669"/>
    <property type="project" value="UniProtKB-SubCell"/>
</dbReference>
<keyword evidence="2 6" id="KW-0699">rRNA-binding</keyword>
<comment type="subcellular location">
    <subcellularLocation>
        <location evidence="6">Plastid</location>
        <location evidence="6">Chloroplast</location>
    </subcellularLocation>
</comment>
<dbReference type="SUPFAM" id="SSF46992">
    <property type="entry name" value="Ribosomal protein S20"/>
    <property type="match status" value="1"/>
</dbReference>
<geneLocation type="chloroplast" evidence="7"/>
<dbReference type="PANTHER" id="PTHR33398">
    <property type="entry name" value="30S RIBOSOMAL PROTEIN S20"/>
    <property type="match status" value="1"/>
</dbReference>